<comment type="caution">
    <text evidence="1">The sequence shown here is derived from an EMBL/GenBank/DDBJ whole genome shotgun (WGS) entry which is preliminary data.</text>
</comment>
<proteinExistence type="predicted"/>
<dbReference type="EMBL" id="JAOYFB010000036">
    <property type="protein sequence ID" value="KAK4021620.1"/>
    <property type="molecule type" value="Genomic_DNA"/>
</dbReference>
<name>A0ABR0A8Z4_9CRUS</name>
<accession>A0ABR0A8Z4</accession>
<sequence>MNCGGLVDQAEIKLIFYLRCPRPSIAVDSQQGQLKLLTLDPNITSSNIVHNKVLITEEDCEANIDYSSNSFGSSYDKLATNEVHSTVYLPLLRVAFYLGSRLTKNALSLVF</sequence>
<reference evidence="1 2" key="1">
    <citation type="journal article" date="2023" name="Nucleic Acids Res.">
        <title>The hologenome of Daphnia magna reveals possible DNA methylation and microbiome-mediated evolution of the host genome.</title>
        <authorList>
            <person name="Chaturvedi A."/>
            <person name="Li X."/>
            <person name="Dhandapani V."/>
            <person name="Marshall H."/>
            <person name="Kissane S."/>
            <person name="Cuenca-Cambronero M."/>
            <person name="Asole G."/>
            <person name="Calvet F."/>
            <person name="Ruiz-Romero M."/>
            <person name="Marangio P."/>
            <person name="Guigo R."/>
            <person name="Rago D."/>
            <person name="Mirbahai L."/>
            <person name="Eastwood N."/>
            <person name="Colbourne J.K."/>
            <person name="Zhou J."/>
            <person name="Mallon E."/>
            <person name="Orsini L."/>
        </authorList>
    </citation>
    <scope>NUCLEOTIDE SEQUENCE [LARGE SCALE GENOMIC DNA]</scope>
    <source>
        <strain evidence="1">LRV0_1</strain>
    </source>
</reference>
<evidence type="ECO:0000313" key="2">
    <source>
        <dbReference type="Proteomes" id="UP001234178"/>
    </source>
</evidence>
<evidence type="ECO:0000313" key="1">
    <source>
        <dbReference type="EMBL" id="KAK4021620.1"/>
    </source>
</evidence>
<organism evidence="1 2">
    <name type="scientific">Daphnia magna</name>
    <dbReference type="NCBI Taxonomy" id="35525"/>
    <lineage>
        <taxon>Eukaryota</taxon>
        <taxon>Metazoa</taxon>
        <taxon>Ecdysozoa</taxon>
        <taxon>Arthropoda</taxon>
        <taxon>Crustacea</taxon>
        <taxon>Branchiopoda</taxon>
        <taxon>Diplostraca</taxon>
        <taxon>Cladocera</taxon>
        <taxon>Anomopoda</taxon>
        <taxon>Daphniidae</taxon>
        <taxon>Daphnia</taxon>
    </lineage>
</organism>
<protein>
    <submittedName>
        <fullName evidence="1">Uncharacterized protein</fullName>
    </submittedName>
</protein>
<dbReference type="Proteomes" id="UP001234178">
    <property type="component" value="Unassembled WGS sequence"/>
</dbReference>
<keyword evidence="2" id="KW-1185">Reference proteome</keyword>
<gene>
    <name evidence="1" type="ORF">OUZ56_003531</name>
</gene>